<feature type="compositionally biased region" description="Basic and acidic residues" evidence="1">
    <location>
        <begin position="69"/>
        <end position="83"/>
    </location>
</feature>
<sequence length="207" mass="22859">MASDVLIQPASSVFAATKSASNLITNKNDNNQPEQTDSFHQQQRSSNKYIGHVSRLRNAFTQYASTTAGEHRSRSHHPTETVRPRRTSLNPPVSLTSTAPASPTNVLDETFPCHRTESPPLITSALINQFERSRSLSNPRLLDSATTANDNAQTSVHTGRSAVLDDDTTIQEISTVTEDHTARFRLAKEFFQQQEGTTKISVTKQPN</sequence>
<organism evidence="2 3">
    <name type="scientific">Didymodactylos carnosus</name>
    <dbReference type="NCBI Taxonomy" id="1234261"/>
    <lineage>
        <taxon>Eukaryota</taxon>
        <taxon>Metazoa</taxon>
        <taxon>Spiralia</taxon>
        <taxon>Gnathifera</taxon>
        <taxon>Rotifera</taxon>
        <taxon>Eurotatoria</taxon>
        <taxon>Bdelloidea</taxon>
        <taxon>Philodinida</taxon>
        <taxon>Philodinidae</taxon>
        <taxon>Didymodactylos</taxon>
    </lineage>
</organism>
<evidence type="ECO:0000256" key="1">
    <source>
        <dbReference type="SAM" id="MobiDB-lite"/>
    </source>
</evidence>
<comment type="caution">
    <text evidence="2">The sequence shown here is derived from an EMBL/GenBank/DDBJ whole genome shotgun (WGS) entry which is preliminary data.</text>
</comment>
<feature type="compositionally biased region" description="Polar residues" evidence="1">
    <location>
        <begin position="87"/>
        <end position="106"/>
    </location>
</feature>
<dbReference type="AlphaFoldDB" id="A0A8S2YWD2"/>
<feature type="region of interest" description="Disordered" evidence="1">
    <location>
        <begin position="65"/>
        <end position="106"/>
    </location>
</feature>
<gene>
    <name evidence="2" type="ORF">SRO942_LOCUS48224</name>
</gene>
<reference evidence="2" key="1">
    <citation type="submission" date="2021-02" db="EMBL/GenBank/DDBJ databases">
        <authorList>
            <person name="Nowell W R."/>
        </authorList>
    </citation>
    <scope>NUCLEOTIDE SEQUENCE</scope>
</reference>
<protein>
    <submittedName>
        <fullName evidence="2">Uncharacterized protein</fullName>
    </submittedName>
</protein>
<evidence type="ECO:0000313" key="2">
    <source>
        <dbReference type="EMBL" id="CAF4583327.1"/>
    </source>
</evidence>
<dbReference type="Proteomes" id="UP000681722">
    <property type="component" value="Unassembled WGS sequence"/>
</dbReference>
<dbReference type="EMBL" id="CAJOBC010123112">
    <property type="protein sequence ID" value="CAF4583327.1"/>
    <property type="molecule type" value="Genomic_DNA"/>
</dbReference>
<evidence type="ECO:0000313" key="3">
    <source>
        <dbReference type="Proteomes" id="UP000681722"/>
    </source>
</evidence>
<proteinExistence type="predicted"/>
<name>A0A8S2YWD2_9BILA</name>
<accession>A0A8S2YWD2</accession>
<feature type="region of interest" description="Disordered" evidence="1">
    <location>
        <begin position="24"/>
        <end position="45"/>
    </location>
</feature>
<feature type="non-terminal residue" evidence="2">
    <location>
        <position position="1"/>
    </location>
</feature>